<reference evidence="2" key="1">
    <citation type="submission" date="2018-04" db="EMBL/GenBank/DDBJ databases">
        <authorList>
            <person name="Cornet L."/>
        </authorList>
    </citation>
    <scope>NUCLEOTIDE SEQUENCE [LARGE SCALE GENOMIC DNA]</scope>
</reference>
<evidence type="ECO:0008006" key="3">
    <source>
        <dbReference type="Google" id="ProtNLM"/>
    </source>
</evidence>
<accession>A0A2W4W307</accession>
<reference evidence="1 2" key="2">
    <citation type="submission" date="2018-06" db="EMBL/GenBank/DDBJ databases">
        <title>Metagenomic assembly of (sub)arctic Cyanobacteria and their associated microbiome from non-axenic cultures.</title>
        <authorList>
            <person name="Baurain D."/>
        </authorList>
    </citation>
    <scope>NUCLEOTIDE SEQUENCE [LARGE SCALE GENOMIC DNA]</scope>
    <source>
        <strain evidence="1">ULC041bin1</strain>
    </source>
</reference>
<dbReference type="EMBL" id="QBMN01000094">
    <property type="protein sequence ID" value="PZO38996.1"/>
    <property type="molecule type" value="Genomic_DNA"/>
</dbReference>
<comment type="caution">
    <text evidence="1">The sequence shown here is derived from an EMBL/GenBank/DDBJ whole genome shotgun (WGS) entry which is preliminary data.</text>
</comment>
<gene>
    <name evidence="1" type="ORF">DCF17_13755</name>
</gene>
<evidence type="ECO:0000313" key="1">
    <source>
        <dbReference type="EMBL" id="PZO38996.1"/>
    </source>
</evidence>
<name>A0A2W4W307_9CYAN</name>
<protein>
    <recommendedName>
        <fullName evidence="3">DUF2281 domain-containing protein</fullName>
    </recommendedName>
</protein>
<dbReference type="Proteomes" id="UP000249081">
    <property type="component" value="Unassembled WGS sequence"/>
</dbReference>
<evidence type="ECO:0000313" key="2">
    <source>
        <dbReference type="Proteomes" id="UP000249081"/>
    </source>
</evidence>
<proteinExistence type="predicted"/>
<organism evidence="1 2">
    <name type="scientific">Shackletoniella antarctica</name>
    <dbReference type="NCBI Taxonomy" id="268115"/>
    <lineage>
        <taxon>Bacteria</taxon>
        <taxon>Bacillati</taxon>
        <taxon>Cyanobacteriota</taxon>
        <taxon>Cyanophyceae</taxon>
        <taxon>Oculatellales</taxon>
        <taxon>Oculatellaceae</taxon>
        <taxon>Shackletoniella</taxon>
    </lineage>
</organism>
<sequence>MSTAETIYELVKTLPEEKASLVLVFTQFVQQQVGQQQGKEACLSSVPSGTLTSLRGIANPAGKAPTDSAVVDDYTDYLIEKYLKKYQ</sequence>
<dbReference type="AlphaFoldDB" id="A0A2W4W307"/>